<dbReference type="Pfam" id="PF02786">
    <property type="entry name" value="CPSase_L_D2"/>
    <property type="match status" value="1"/>
</dbReference>
<dbReference type="PANTHER" id="PTHR43585">
    <property type="entry name" value="FUMIPYRROLE BIOSYNTHESIS PROTEIN C"/>
    <property type="match status" value="1"/>
</dbReference>
<feature type="domain" description="ATP-grasp" evidence="5">
    <location>
        <begin position="109"/>
        <end position="300"/>
    </location>
</feature>
<evidence type="ECO:0000256" key="4">
    <source>
        <dbReference type="PROSITE-ProRule" id="PRU00409"/>
    </source>
</evidence>
<proteinExistence type="predicted"/>
<evidence type="ECO:0000313" key="7">
    <source>
        <dbReference type="Proteomes" id="UP000655287"/>
    </source>
</evidence>
<dbReference type="Gene3D" id="3.30.1490.20">
    <property type="entry name" value="ATP-grasp fold, A domain"/>
    <property type="match status" value="1"/>
</dbReference>
<dbReference type="EMBL" id="BOOU01000048">
    <property type="protein sequence ID" value="GII78472.1"/>
    <property type="molecule type" value="Genomic_DNA"/>
</dbReference>
<sequence length="403" mass="41127">MSTLLVLGGADGAISTLRAAARLGLRAACADMRADAPALRHASEFLHVSTRDVPGLLAALSGRSDIVGVLSPASDVNLPSQLAVARRLGLPCGLSDDAVRASVDKGFFRDLCDGLGLPGPRHAHGPPDEVAPAVPGLRPPLIVKPVDSSGGRGISGCAAAAEVAAAVEAALRWSAAGRVIVEEYLAGDHYTAEAVVDGGRVALMGLAERVLTPPPHFVTAGHAMPGGEPGLAAEVRRMLDLVCAALDYRHGCLNADVLVTPDGDVVLIEVGTRLGGNGVPELLGLVTGIDVVEAQIRMAIGERPRLAPRPGAHAAVRVLGSRREGRLAGLGGTREIRALPGVADLVLSAAPGDHVEPLSRAGAKLGYVVAGGPDRASVRAVLDQADRLLRVELADLPAGEPPP</sequence>
<dbReference type="Proteomes" id="UP000655287">
    <property type="component" value="Unassembled WGS sequence"/>
</dbReference>
<dbReference type="GO" id="GO:0046872">
    <property type="term" value="F:metal ion binding"/>
    <property type="evidence" value="ECO:0007669"/>
    <property type="project" value="InterPro"/>
</dbReference>
<dbReference type="SUPFAM" id="SSF52440">
    <property type="entry name" value="PreATP-grasp domain"/>
    <property type="match status" value="1"/>
</dbReference>
<evidence type="ECO:0000256" key="1">
    <source>
        <dbReference type="ARBA" id="ARBA00022598"/>
    </source>
</evidence>
<dbReference type="Pfam" id="PF18603">
    <property type="entry name" value="LAL_C2"/>
    <property type="match status" value="1"/>
</dbReference>
<dbReference type="Gene3D" id="3.40.50.20">
    <property type="match status" value="1"/>
</dbReference>
<gene>
    <name evidence="6" type="ORF">Sru01_34540</name>
</gene>
<organism evidence="6 7">
    <name type="scientific">Sphaerisporangium rufum</name>
    <dbReference type="NCBI Taxonomy" id="1381558"/>
    <lineage>
        <taxon>Bacteria</taxon>
        <taxon>Bacillati</taxon>
        <taxon>Actinomycetota</taxon>
        <taxon>Actinomycetes</taxon>
        <taxon>Streptosporangiales</taxon>
        <taxon>Streptosporangiaceae</taxon>
        <taxon>Sphaerisporangium</taxon>
    </lineage>
</organism>
<keyword evidence="3 4" id="KW-0067">ATP-binding</keyword>
<accession>A0A919R798</accession>
<name>A0A919R798_9ACTN</name>
<dbReference type="RefSeq" id="WP_203986183.1">
    <property type="nucleotide sequence ID" value="NZ_BOOU01000048.1"/>
</dbReference>
<evidence type="ECO:0000313" key="6">
    <source>
        <dbReference type="EMBL" id="GII78472.1"/>
    </source>
</evidence>
<dbReference type="GO" id="GO:0016874">
    <property type="term" value="F:ligase activity"/>
    <property type="evidence" value="ECO:0007669"/>
    <property type="project" value="UniProtKB-KW"/>
</dbReference>
<keyword evidence="7" id="KW-1185">Reference proteome</keyword>
<dbReference type="InterPro" id="IPR052032">
    <property type="entry name" value="ATP-dep_AA_Ligase"/>
</dbReference>
<dbReference type="SMART" id="SM01209">
    <property type="entry name" value="GARS_A"/>
    <property type="match status" value="1"/>
</dbReference>
<dbReference type="InterPro" id="IPR016185">
    <property type="entry name" value="PreATP-grasp_dom_sf"/>
</dbReference>
<evidence type="ECO:0000256" key="3">
    <source>
        <dbReference type="ARBA" id="ARBA00022840"/>
    </source>
</evidence>
<dbReference type="PROSITE" id="PS50975">
    <property type="entry name" value="ATP_GRASP"/>
    <property type="match status" value="1"/>
</dbReference>
<evidence type="ECO:0000259" key="5">
    <source>
        <dbReference type="PROSITE" id="PS50975"/>
    </source>
</evidence>
<dbReference type="InterPro" id="IPR011761">
    <property type="entry name" value="ATP-grasp"/>
</dbReference>
<dbReference type="GO" id="GO:0005524">
    <property type="term" value="F:ATP binding"/>
    <property type="evidence" value="ECO:0007669"/>
    <property type="project" value="UniProtKB-UniRule"/>
</dbReference>
<dbReference type="Gene3D" id="3.30.470.20">
    <property type="entry name" value="ATP-grasp fold, B domain"/>
    <property type="match status" value="1"/>
</dbReference>
<dbReference type="InterPro" id="IPR013815">
    <property type="entry name" value="ATP_grasp_subdomain_1"/>
</dbReference>
<keyword evidence="2 4" id="KW-0547">Nucleotide-binding</keyword>
<dbReference type="InterPro" id="IPR040570">
    <property type="entry name" value="LAL_C2"/>
</dbReference>
<protein>
    <submittedName>
        <fullName evidence="6">Carbamoyl phosphate synthase</fullName>
    </submittedName>
</protein>
<dbReference type="PANTHER" id="PTHR43585:SF2">
    <property type="entry name" value="ATP-GRASP ENZYME FSQD"/>
    <property type="match status" value="1"/>
</dbReference>
<dbReference type="SUPFAM" id="SSF56059">
    <property type="entry name" value="Glutathione synthetase ATP-binding domain-like"/>
    <property type="match status" value="1"/>
</dbReference>
<keyword evidence="1" id="KW-0436">Ligase</keyword>
<dbReference type="AlphaFoldDB" id="A0A919R798"/>
<evidence type="ECO:0000256" key="2">
    <source>
        <dbReference type="ARBA" id="ARBA00022741"/>
    </source>
</evidence>
<dbReference type="InterPro" id="IPR005479">
    <property type="entry name" value="CPAse_ATP-bd"/>
</dbReference>
<comment type="caution">
    <text evidence="6">The sequence shown here is derived from an EMBL/GenBank/DDBJ whole genome shotgun (WGS) entry which is preliminary data.</text>
</comment>
<reference evidence="6" key="1">
    <citation type="submission" date="2021-01" db="EMBL/GenBank/DDBJ databases">
        <title>Whole genome shotgun sequence of Sphaerisporangium rufum NBRC 109079.</title>
        <authorList>
            <person name="Komaki H."/>
            <person name="Tamura T."/>
        </authorList>
    </citation>
    <scope>NUCLEOTIDE SEQUENCE</scope>
    <source>
        <strain evidence="6">NBRC 109079</strain>
    </source>
</reference>